<sequence>MAGIGLWGACKESRDIMEKTTDRSKKALERDAKSEYLFFKYEKRLPAIGRCSTSQLFMVQPQADHFVLQPTKIENINRPQVARDIRKDLNPGGFPFDINIGIEFNPEWESSCIRTFLTDFNVMCDAFRDIRAQLWVIDHNLKSKEPIPKGGSPDDCSFHVQDRKFFEVDYRWDPLREW</sequence>
<name>A0A5C6SUW7_FUSOC</name>
<evidence type="ECO:0000313" key="1">
    <source>
        <dbReference type="EMBL" id="TXC02382.1"/>
    </source>
</evidence>
<gene>
    <name evidence="1" type="ORF">FocTR4_00015498</name>
</gene>
<protein>
    <submittedName>
        <fullName evidence="1">Uncharacterized protein</fullName>
    </submittedName>
</protein>
<evidence type="ECO:0000313" key="2">
    <source>
        <dbReference type="Proteomes" id="UP000321331"/>
    </source>
</evidence>
<dbReference type="EMBL" id="VMNF01000008">
    <property type="protein sequence ID" value="TXC02382.1"/>
    <property type="molecule type" value="Genomic_DNA"/>
</dbReference>
<dbReference type="Proteomes" id="UP000321331">
    <property type="component" value="Unassembled WGS sequence"/>
</dbReference>
<comment type="caution">
    <text evidence="1">The sequence shown here is derived from an EMBL/GenBank/DDBJ whole genome shotgun (WGS) entry which is preliminary data.</text>
</comment>
<accession>A0A5C6SUW7</accession>
<reference evidence="1 2" key="1">
    <citation type="submission" date="2019-07" db="EMBL/GenBank/DDBJ databases">
        <title>The First High-Quality Draft Genome Sequence of the Causal Agent of the Current Panama Disease Epidemic.</title>
        <authorList>
            <person name="Warmington R.J."/>
            <person name="Kay W."/>
            <person name="Jeffries A."/>
            <person name="Bebber D."/>
            <person name="Moore K."/>
            <person name="Studholme D.J."/>
        </authorList>
    </citation>
    <scope>NUCLEOTIDE SEQUENCE [LARGE SCALE GENOMIC DNA]</scope>
    <source>
        <strain evidence="1 2">TR4</strain>
    </source>
</reference>
<dbReference type="AlphaFoldDB" id="A0A5C6SUW7"/>
<proteinExistence type="predicted"/>
<organism evidence="1 2">
    <name type="scientific">Fusarium oxysporum f. sp. cubense</name>
    <dbReference type="NCBI Taxonomy" id="61366"/>
    <lineage>
        <taxon>Eukaryota</taxon>
        <taxon>Fungi</taxon>
        <taxon>Dikarya</taxon>
        <taxon>Ascomycota</taxon>
        <taxon>Pezizomycotina</taxon>
        <taxon>Sordariomycetes</taxon>
        <taxon>Hypocreomycetidae</taxon>
        <taxon>Hypocreales</taxon>
        <taxon>Nectriaceae</taxon>
        <taxon>Fusarium</taxon>
        <taxon>Fusarium oxysporum species complex</taxon>
    </lineage>
</organism>